<dbReference type="RefSeq" id="WP_184330129.1">
    <property type="nucleotide sequence ID" value="NZ_JACHHZ010000001.1"/>
</dbReference>
<dbReference type="InterPro" id="IPR009057">
    <property type="entry name" value="Homeodomain-like_sf"/>
</dbReference>
<keyword evidence="2 5" id="KW-0238">DNA-binding</keyword>
<proteinExistence type="predicted"/>
<gene>
    <name evidence="5" type="ORF">HNQ60_001258</name>
</gene>
<dbReference type="Proteomes" id="UP000588068">
    <property type="component" value="Unassembled WGS sequence"/>
</dbReference>
<keyword evidence="1" id="KW-0805">Transcription regulation</keyword>
<protein>
    <submittedName>
        <fullName evidence="5">AraC-like DNA-binding protein</fullName>
    </submittedName>
</protein>
<evidence type="ECO:0000259" key="4">
    <source>
        <dbReference type="PROSITE" id="PS01124"/>
    </source>
</evidence>
<organism evidence="5 6">
    <name type="scientific">Povalibacter uvarum</name>
    <dbReference type="NCBI Taxonomy" id="732238"/>
    <lineage>
        <taxon>Bacteria</taxon>
        <taxon>Pseudomonadati</taxon>
        <taxon>Pseudomonadota</taxon>
        <taxon>Gammaproteobacteria</taxon>
        <taxon>Steroidobacterales</taxon>
        <taxon>Steroidobacteraceae</taxon>
        <taxon>Povalibacter</taxon>
    </lineage>
</organism>
<evidence type="ECO:0000256" key="2">
    <source>
        <dbReference type="ARBA" id="ARBA00023125"/>
    </source>
</evidence>
<dbReference type="GO" id="GO:0005829">
    <property type="term" value="C:cytosol"/>
    <property type="evidence" value="ECO:0007669"/>
    <property type="project" value="TreeGrafter"/>
</dbReference>
<keyword evidence="6" id="KW-1185">Reference proteome</keyword>
<dbReference type="EMBL" id="JACHHZ010000001">
    <property type="protein sequence ID" value="MBB6092412.1"/>
    <property type="molecule type" value="Genomic_DNA"/>
</dbReference>
<dbReference type="InterPro" id="IPR018060">
    <property type="entry name" value="HTH_AraC"/>
</dbReference>
<dbReference type="Pfam" id="PF12625">
    <property type="entry name" value="Arabinose_bd"/>
    <property type="match status" value="1"/>
</dbReference>
<keyword evidence="3" id="KW-0804">Transcription</keyword>
<dbReference type="GO" id="GO:0000976">
    <property type="term" value="F:transcription cis-regulatory region binding"/>
    <property type="evidence" value="ECO:0007669"/>
    <property type="project" value="TreeGrafter"/>
</dbReference>
<comment type="caution">
    <text evidence="5">The sequence shown here is derived from an EMBL/GenBank/DDBJ whole genome shotgun (WGS) entry which is preliminary data.</text>
</comment>
<evidence type="ECO:0000313" key="6">
    <source>
        <dbReference type="Proteomes" id="UP000588068"/>
    </source>
</evidence>
<dbReference type="PANTHER" id="PTHR47894:SF1">
    <property type="entry name" value="HTH-TYPE TRANSCRIPTIONAL REGULATOR VQSM"/>
    <property type="match status" value="1"/>
</dbReference>
<dbReference type="PANTHER" id="PTHR47894">
    <property type="entry name" value="HTH-TYPE TRANSCRIPTIONAL REGULATOR GADX"/>
    <property type="match status" value="1"/>
</dbReference>
<dbReference type="Pfam" id="PF12833">
    <property type="entry name" value="HTH_18"/>
    <property type="match status" value="1"/>
</dbReference>
<feature type="domain" description="HTH araC/xylS-type" evidence="4">
    <location>
        <begin position="239"/>
        <end position="337"/>
    </location>
</feature>
<dbReference type="InterPro" id="IPR018062">
    <property type="entry name" value="HTH_AraC-typ_CS"/>
</dbReference>
<accession>A0A841HJT8</accession>
<dbReference type="InterPro" id="IPR032687">
    <property type="entry name" value="AraC-type_N"/>
</dbReference>
<sequence>MEDYRLASSTLSPYLRTASELGVDPAGLLADLNLSIDTIETPQSRLPLTCFMEVIDRLIQTSRNESIGLHSAKYVDVGSYDINGYISINCANLLEALTLTSEYYRVLSDHRVLHVTEGQKYVTCHWKLAERSDIAQRNFADSLLATYVRFGRLNLQMERGVEFVTFKHAAPRSARALQLYEETFKCPLLFDQEQYSVVFDRAFLRNTRIARADPALRDVLIGHATTRIRSIETTPPFSHEVKSLIRRMFHDSAPTREDVADRLHVGSRTLQRRLLMEGSSYKDVFNAVRLELAVQYLKDESLSLDDVAEKLGFSETRSLHRSFRQWTGNTPGEFRAKSAAATSNS</sequence>
<dbReference type="AlphaFoldDB" id="A0A841HJT8"/>
<reference evidence="5 6" key="1">
    <citation type="submission" date="2020-08" db="EMBL/GenBank/DDBJ databases">
        <title>Genomic Encyclopedia of Type Strains, Phase IV (KMG-IV): sequencing the most valuable type-strain genomes for metagenomic binning, comparative biology and taxonomic classification.</title>
        <authorList>
            <person name="Goeker M."/>
        </authorList>
    </citation>
    <scope>NUCLEOTIDE SEQUENCE [LARGE SCALE GENOMIC DNA]</scope>
    <source>
        <strain evidence="5 6">DSM 26723</strain>
    </source>
</reference>
<name>A0A841HJT8_9GAMM</name>
<dbReference type="SMART" id="SM00342">
    <property type="entry name" value="HTH_ARAC"/>
    <property type="match status" value="1"/>
</dbReference>
<dbReference type="SUPFAM" id="SSF46689">
    <property type="entry name" value="Homeodomain-like"/>
    <property type="match status" value="1"/>
</dbReference>
<dbReference type="GO" id="GO:0003700">
    <property type="term" value="F:DNA-binding transcription factor activity"/>
    <property type="evidence" value="ECO:0007669"/>
    <property type="project" value="InterPro"/>
</dbReference>
<evidence type="ECO:0000313" key="5">
    <source>
        <dbReference type="EMBL" id="MBB6092412.1"/>
    </source>
</evidence>
<dbReference type="PROSITE" id="PS00041">
    <property type="entry name" value="HTH_ARAC_FAMILY_1"/>
    <property type="match status" value="1"/>
</dbReference>
<evidence type="ECO:0000256" key="3">
    <source>
        <dbReference type="ARBA" id="ARBA00023163"/>
    </source>
</evidence>
<dbReference type="PROSITE" id="PS01124">
    <property type="entry name" value="HTH_ARAC_FAMILY_2"/>
    <property type="match status" value="1"/>
</dbReference>
<evidence type="ECO:0000256" key="1">
    <source>
        <dbReference type="ARBA" id="ARBA00023015"/>
    </source>
</evidence>
<dbReference type="Gene3D" id="1.10.10.60">
    <property type="entry name" value="Homeodomain-like"/>
    <property type="match status" value="1"/>
</dbReference>